<dbReference type="AlphaFoldDB" id="A0A5C3L2X7"/>
<organism evidence="3 4">
    <name type="scientific">Coprinopsis marcescibilis</name>
    <name type="common">Agaric fungus</name>
    <name type="synonym">Psathyrella marcescibilis</name>
    <dbReference type="NCBI Taxonomy" id="230819"/>
    <lineage>
        <taxon>Eukaryota</taxon>
        <taxon>Fungi</taxon>
        <taxon>Dikarya</taxon>
        <taxon>Basidiomycota</taxon>
        <taxon>Agaricomycotina</taxon>
        <taxon>Agaricomycetes</taxon>
        <taxon>Agaricomycetidae</taxon>
        <taxon>Agaricales</taxon>
        <taxon>Agaricineae</taxon>
        <taxon>Psathyrellaceae</taxon>
        <taxon>Coprinopsis</taxon>
    </lineage>
</organism>
<dbReference type="Proteomes" id="UP000307440">
    <property type="component" value="Unassembled WGS sequence"/>
</dbReference>
<sequence length="114" mass="12418">MGDSSNKGGCIQSLRDGWTTWRLSIEAKVEIDNQANVGRQFANKLPPAVASIAIFAAGLAIGVGTARFLRTGNPLRRTTLKQTAVFDYANKGQHLSHGQASRIRRPTRPFKPSK</sequence>
<protein>
    <submittedName>
        <fullName evidence="3">Uncharacterized protein</fullName>
    </submittedName>
</protein>
<evidence type="ECO:0000313" key="3">
    <source>
        <dbReference type="EMBL" id="TFK27120.1"/>
    </source>
</evidence>
<feature type="transmembrane region" description="Helical" evidence="2">
    <location>
        <begin position="48"/>
        <end position="69"/>
    </location>
</feature>
<dbReference type="EMBL" id="ML210167">
    <property type="protein sequence ID" value="TFK27120.1"/>
    <property type="molecule type" value="Genomic_DNA"/>
</dbReference>
<name>A0A5C3L2X7_COPMA</name>
<feature type="compositionally biased region" description="Basic residues" evidence="1">
    <location>
        <begin position="102"/>
        <end position="114"/>
    </location>
</feature>
<evidence type="ECO:0000313" key="4">
    <source>
        <dbReference type="Proteomes" id="UP000307440"/>
    </source>
</evidence>
<accession>A0A5C3L2X7</accession>
<gene>
    <name evidence="3" type="ORF">FA15DRAFT_653786</name>
</gene>
<evidence type="ECO:0000256" key="2">
    <source>
        <dbReference type="SAM" id="Phobius"/>
    </source>
</evidence>
<evidence type="ECO:0000256" key="1">
    <source>
        <dbReference type="SAM" id="MobiDB-lite"/>
    </source>
</evidence>
<feature type="region of interest" description="Disordered" evidence="1">
    <location>
        <begin position="91"/>
        <end position="114"/>
    </location>
</feature>
<proteinExistence type="predicted"/>
<keyword evidence="2" id="KW-0812">Transmembrane</keyword>
<keyword evidence="2" id="KW-0472">Membrane</keyword>
<keyword evidence="4" id="KW-1185">Reference proteome</keyword>
<keyword evidence="2" id="KW-1133">Transmembrane helix</keyword>
<reference evidence="3 4" key="1">
    <citation type="journal article" date="2019" name="Nat. Ecol. Evol.">
        <title>Megaphylogeny resolves global patterns of mushroom evolution.</title>
        <authorList>
            <person name="Varga T."/>
            <person name="Krizsan K."/>
            <person name="Foldi C."/>
            <person name="Dima B."/>
            <person name="Sanchez-Garcia M."/>
            <person name="Sanchez-Ramirez S."/>
            <person name="Szollosi G.J."/>
            <person name="Szarkandi J.G."/>
            <person name="Papp V."/>
            <person name="Albert L."/>
            <person name="Andreopoulos W."/>
            <person name="Angelini C."/>
            <person name="Antonin V."/>
            <person name="Barry K.W."/>
            <person name="Bougher N.L."/>
            <person name="Buchanan P."/>
            <person name="Buyck B."/>
            <person name="Bense V."/>
            <person name="Catcheside P."/>
            <person name="Chovatia M."/>
            <person name="Cooper J."/>
            <person name="Damon W."/>
            <person name="Desjardin D."/>
            <person name="Finy P."/>
            <person name="Geml J."/>
            <person name="Haridas S."/>
            <person name="Hughes K."/>
            <person name="Justo A."/>
            <person name="Karasinski D."/>
            <person name="Kautmanova I."/>
            <person name="Kiss B."/>
            <person name="Kocsube S."/>
            <person name="Kotiranta H."/>
            <person name="LaButti K.M."/>
            <person name="Lechner B.E."/>
            <person name="Liimatainen K."/>
            <person name="Lipzen A."/>
            <person name="Lukacs Z."/>
            <person name="Mihaltcheva S."/>
            <person name="Morgado L.N."/>
            <person name="Niskanen T."/>
            <person name="Noordeloos M.E."/>
            <person name="Ohm R.A."/>
            <person name="Ortiz-Santana B."/>
            <person name="Ovrebo C."/>
            <person name="Racz N."/>
            <person name="Riley R."/>
            <person name="Savchenko A."/>
            <person name="Shiryaev A."/>
            <person name="Soop K."/>
            <person name="Spirin V."/>
            <person name="Szebenyi C."/>
            <person name="Tomsovsky M."/>
            <person name="Tulloss R.E."/>
            <person name="Uehling J."/>
            <person name="Grigoriev I.V."/>
            <person name="Vagvolgyi C."/>
            <person name="Papp T."/>
            <person name="Martin F.M."/>
            <person name="Miettinen O."/>
            <person name="Hibbett D.S."/>
            <person name="Nagy L.G."/>
        </authorList>
    </citation>
    <scope>NUCLEOTIDE SEQUENCE [LARGE SCALE GENOMIC DNA]</scope>
    <source>
        <strain evidence="3 4">CBS 121175</strain>
    </source>
</reference>